<dbReference type="SMART" id="SM00015">
    <property type="entry name" value="IQ"/>
    <property type="match status" value="2"/>
</dbReference>
<reference evidence="2 3" key="1">
    <citation type="submission" date="2014-06" db="EMBL/GenBank/DDBJ databases">
        <authorList>
            <person name="Swart Estienne"/>
        </authorList>
    </citation>
    <scope>NUCLEOTIDE SEQUENCE [LARGE SCALE GENOMIC DNA]</scope>
    <source>
        <strain evidence="2 3">130c</strain>
    </source>
</reference>
<protein>
    <submittedName>
        <fullName evidence="2">Myosin-partial</fullName>
    </submittedName>
</protein>
<feature type="compositionally biased region" description="Polar residues" evidence="1">
    <location>
        <begin position="53"/>
        <end position="66"/>
    </location>
</feature>
<dbReference type="PROSITE" id="PS50096">
    <property type="entry name" value="IQ"/>
    <property type="match status" value="2"/>
</dbReference>
<feature type="compositionally biased region" description="Acidic residues" evidence="1">
    <location>
        <begin position="587"/>
        <end position="610"/>
    </location>
</feature>
<organism evidence="2 3">
    <name type="scientific">Stylonychia lemnae</name>
    <name type="common">Ciliate</name>
    <dbReference type="NCBI Taxonomy" id="5949"/>
    <lineage>
        <taxon>Eukaryota</taxon>
        <taxon>Sar</taxon>
        <taxon>Alveolata</taxon>
        <taxon>Ciliophora</taxon>
        <taxon>Intramacronucleata</taxon>
        <taxon>Spirotrichea</taxon>
        <taxon>Stichotrichia</taxon>
        <taxon>Sporadotrichida</taxon>
        <taxon>Oxytrichidae</taxon>
        <taxon>Stylonychinae</taxon>
        <taxon>Stylonychia</taxon>
    </lineage>
</organism>
<feature type="compositionally biased region" description="Acidic residues" evidence="1">
    <location>
        <begin position="622"/>
        <end position="631"/>
    </location>
</feature>
<dbReference type="AlphaFoldDB" id="A0A078ATW6"/>
<dbReference type="Gene3D" id="1.20.5.190">
    <property type="match status" value="1"/>
</dbReference>
<feature type="region of interest" description="Disordered" evidence="1">
    <location>
        <begin position="373"/>
        <end position="393"/>
    </location>
</feature>
<evidence type="ECO:0000313" key="2">
    <source>
        <dbReference type="EMBL" id="CDW84288.1"/>
    </source>
</evidence>
<feature type="region of interest" description="Disordered" evidence="1">
    <location>
        <begin position="587"/>
        <end position="648"/>
    </location>
</feature>
<dbReference type="Pfam" id="PF00612">
    <property type="entry name" value="IQ"/>
    <property type="match status" value="2"/>
</dbReference>
<dbReference type="InterPro" id="IPR000048">
    <property type="entry name" value="IQ_motif_EF-hand-BS"/>
</dbReference>
<name>A0A078ATW6_STYLE</name>
<dbReference type="OrthoDB" id="326974at2759"/>
<feature type="compositionally biased region" description="Polar residues" evidence="1">
    <location>
        <begin position="474"/>
        <end position="486"/>
    </location>
</feature>
<evidence type="ECO:0000256" key="1">
    <source>
        <dbReference type="SAM" id="MobiDB-lite"/>
    </source>
</evidence>
<feature type="region of interest" description="Disordered" evidence="1">
    <location>
        <begin position="53"/>
        <end position="86"/>
    </location>
</feature>
<gene>
    <name evidence="2" type="primary">Contig19163.g20323</name>
    <name evidence="2" type="ORF">STYLEM_13347</name>
</gene>
<dbReference type="Proteomes" id="UP000039865">
    <property type="component" value="Unassembled WGS sequence"/>
</dbReference>
<feature type="region of interest" description="Disordered" evidence="1">
    <location>
        <begin position="444"/>
        <end position="517"/>
    </location>
</feature>
<accession>A0A078ATW6</accession>
<feature type="compositionally biased region" description="Low complexity" evidence="1">
    <location>
        <begin position="487"/>
        <end position="504"/>
    </location>
</feature>
<evidence type="ECO:0000313" key="3">
    <source>
        <dbReference type="Proteomes" id="UP000039865"/>
    </source>
</evidence>
<keyword evidence="3" id="KW-1185">Reference proteome</keyword>
<dbReference type="EMBL" id="CCKQ01012668">
    <property type="protein sequence ID" value="CDW84288.1"/>
    <property type="molecule type" value="Genomic_DNA"/>
</dbReference>
<proteinExistence type="predicted"/>
<dbReference type="InParanoid" id="A0A078ATW6"/>
<feature type="compositionally biased region" description="Polar residues" evidence="1">
    <location>
        <begin position="444"/>
        <end position="460"/>
    </location>
</feature>
<sequence>MGASSLNYQIDSVNGSHTISDYQTITNQSLHSQQPDPLLPDLNRHSRLISIINDENSFTDRNQSSMKKSKQNYKNSSTSKHNKNKSIPFIKQHFIQARLQDQQKSPPTNKQYLQGKLQHFIRKQYVFCTFRQKQEDQLDIKSSLKKQSSIQKERMALSIERMKDKAEQIRHKSEVEHKKQLIMNKYYNQHGIQLTQKQMENKYKNIDDLHLEIILERKLRLKKQNDAAIIIQKNFKSRIARKAYLYALNVRLNATLIVQRFWLSYRRRNILPKLIIRIKNKSVLLMQSYCRGYLAYKQVQKMLIGAKFSECFNYFQEIKRKLFIDSQIKIAYAWRKYTRNKLKKLELKKKKEVEDASKKKKKKNIYTQQSIVKEKSPTSKIKSGQAPIISPLPTHSLNQGNAQFIQKNTVVANNNQKLSPISQNQKILTQSTLQITKSKAKNITSQLSEASSNTGNSLHKTSLKRLPPGKDNQSHVTSGHSTQLYIQQQKTNSNSQNSQESLLQRRNSRTEVINQSFRKKQSIVSTNSTGLNNDLEETKEIVMKFKMDGPSERASQLNQIESFKINASQQQNYEQFDYSQNNQQVDETDELDLSADDNDDDMDNENDSQDDSLVHRDGPVFEQDEPNDTEEETHQHRDSNVDQDQQNI</sequence>